<dbReference type="NCBIfam" id="TIGR01727">
    <property type="entry name" value="oligo_HPY"/>
    <property type="match status" value="1"/>
</dbReference>
<dbReference type="Pfam" id="PF00005">
    <property type="entry name" value="ABC_tran"/>
    <property type="match status" value="1"/>
</dbReference>
<dbReference type="GO" id="GO:0005524">
    <property type="term" value="F:ATP binding"/>
    <property type="evidence" value="ECO:0007669"/>
    <property type="project" value="UniProtKB-KW"/>
</dbReference>
<feature type="compositionally biased region" description="Polar residues" evidence="6">
    <location>
        <begin position="1"/>
        <end position="21"/>
    </location>
</feature>
<dbReference type="SUPFAM" id="SSF52540">
    <property type="entry name" value="P-loop containing nucleoside triphosphate hydrolases"/>
    <property type="match status" value="1"/>
</dbReference>
<keyword evidence="4" id="KW-0547">Nucleotide-binding</keyword>
<dbReference type="InterPro" id="IPR003593">
    <property type="entry name" value="AAA+_ATPase"/>
</dbReference>
<comment type="caution">
    <text evidence="8">The sequence shown here is derived from an EMBL/GenBank/DDBJ whole genome shotgun (WGS) entry which is preliminary data.</text>
</comment>
<dbReference type="PANTHER" id="PTHR43776:SF7">
    <property type="entry name" value="D,D-DIPEPTIDE TRANSPORT ATP-BINDING PROTEIN DDPF-RELATED"/>
    <property type="match status" value="1"/>
</dbReference>
<name>A0ABS1F5I0_9PROT</name>
<dbReference type="PROSITE" id="PS50893">
    <property type="entry name" value="ABC_TRANSPORTER_2"/>
    <property type="match status" value="1"/>
</dbReference>
<feature type="domain" description="ABC transporter" evidence="7">
    <location>
        <begin position="27"/>
        <end position="280"/>
    </location>
</feature>
<dbReference type="InterPro" id="IPR050319">
    <property type="entry name" value="ABC_transp_ATP-bind"/>
</dbReference>
<dbReference type="RefSeq" id="WP_200194241.1">
    <property type="nucleotide sequence ID" value="NZ_JAENHM010000044.1"/>
</dbReference>
<dbReference type="Pfam" id="PF08352">
    <property type="entry name" value="oligo_HPY"/>
    <property type="match status" value="1"/>
</dbReference>
<dbReference type="InterPro" id="IPR017871">
    <property type="entry name" value="ABC_transporter-like_CS"/>
</dbReference>
<organism evidence="8 9">
    <name type="scientific">Azospirillum endophyticum</name>
    <dbReference type="NCBI Taxonomy" id="2800326"/>
    <lineage>
        <taxon>Bacteria</taxon>
        <taxon>Pseudomonadati</taxon>
        <taxon>Pseudomonadota</taxon>
        <taxon>Alphaproteobacteria</taxon>
        <taxon>Rhodospirillales</taxon>
        <taxon>Azospirillaceae</taxon>
        <taxon>Azospirillum</taxon>
    </lineage>
</organism>
<reference evidence="9" key="1">
    <citation type="submission" date="2021-01" db="EMBL/GenBank/DDBJ databases">
        <title>Genome public.</title>
        <authorList>
            <person name="Liu C."/>
            <person name="Sun Q."/>
        </authorList>
    </citation>
    <scope>NUCLEOTIDE SEQUENCE [LARGE SCALE GENOMIC DNA]</scope>
    <source>
        <strain evidence="9">YIM B02556</strain>
    </source>
</reference>
<evidence type="ECO:0000256" key="2">
    <source>
        <dbReference type="ARBA" id="ARBA00005417"/>
    </source>
</evidence>
<evidence type="ECO:0000256" key="4">
    <source>
        <dbReference type="ARBA" id="ARBA00022741"/>
    </source>
</evidence>
<dbReference type="Gene3D" id="3.40.50.300">
    <property type="entry name" value="P-loop containing nucleotide triphosphate hydrolases"/>
    <property type="match status" value="1"/>
</dbReference>
<proteinExistence type="inferred from homology"/>
<evidence type="ECO:0000313" key="9">
    <source>
        <dbReference type="Proteomes" id="UP000652760"/>
    </source>
</evidence>
<comment type="subcellular location">
    <subcellularLocation>
        <location evidence="1">Cell inner membrane</location>
        <topology evidence="1">Peripheral membrane protein</topology>
    </subcellularLocation>
</comment>
<keyword evidence="9" id="KW-1185">Reference proteome</keyword>
<sequence>MIAPTSPQAEPQPNPRRTATPSAPPLLEVSDLTKHFLVGGKAGRGRAGGVKAVDGVSFALDRGETLSLVGESGCGKTTTGKSVLRLIEPTAGSVRLEGEELLGLAPSRMRSHRRDMQIIFQDPYASLNPRLSAAEIVAEPMRNFADPAWRGPGALRDRLAWLFAKVGLRPEAMAKLPGEFSGGQRQRLGIARALALKPKLIVCDEPVSALDVSVQAQVVNLLMDLQAEFGLSYLFVAHDLAVVRHISHRVAVMYLGRIVEIAECERLFTDPQHPYTRMLLSAAPIPAPGARTTRVLPIGDPPSALNPPAGCRFHPRCPMARPICRETAPPLIPHGSATGGAHRVACHLVS</sequence>
<feature type="region of interest" description="Disordered" evidence="6">
    <location>
        <begin position="1"/>
        <end position="25"/>
    </location>
</feature>
<dbReference type="InterPro" id="IPR003439">
    <property type="entry name" value="ABC_transporter-like_ATP-bd"/>
</dbReference>
<dbReference type="InterPro" id="IPR013563">
    <property type="entry name" value="Oligopep_ABC_C"/>
</dbReference>
<evidence type="ECO:0000256" key="6">
    <source>
        <dbReference type="SAM" id="MobiDB-lite"/>
    </source>
</evidence>
<protein>
    <submittedName>
        <fullName evidence="8">ABC transporter ATP-binding protein</fullName>
    </submittedName>
</protein>
<keyword evidence="3" id="KW-0813">Transport</keyword>
<dbReference type="PROSITE" id="PS00211">
    <property type="entry name" value="ABC_TRANSPORTER_1"/>
    <property type="match status" value="1"/>
</dbReference>
<evidence type="ECO:0000256" key="1">
    <source>
        <dbReference type="ARBA" id="ARBA00004417"/>
    </source>
</evidence>
<accession>A0ABS1F5I0</accession>
<keyword evidence="5 8" id="KW-0067">ATP-binding</keyword>
<gene>
    <name evidence="8" type="ORF">JHL17_14765</name>
</gene>
<evidence type="ECO:0000259" key="7">
    <source>
        <dbReference type="PROSITE" id="PS50893"/>
    </source>
</evidence>
<dbReference type="Proteomes" id="UP000652760">
    <property type="component" value="Unassembled WGS sequence"/>
</dbReference>
<evidence type="ECO:0000256" key="3">
    <source>
        <dbReference type="ARBA" id="ARBA00022448"/>
    </source>
</evidence>
<dbReference type="SMART" id="SM00382">
    <property type="entry name" value="AAA"/>
    <property type="match status" value="1"/>
</dbReference>
<dbReference type="PANTHER" id="PTHR43776">
    <property type="entry name" value="TRANSPORT ATP-BINDING PROTEIN"/>
    <property type="match status" value="1"/>
</dbReference>
<dbReference type="CDD" id="cd03257">
    <property type="entry name" value="ABC_NikE_OppD_transporters"/>
    <property type="match status" value="1"/>
</dbReference>
<dbReference type="InterPro" id="IPR027417">
    <property type="entry name" value="P-loop_NTPase"/>
</dbReference>
<evidence type="ECO:0000256" key="5">
    <source>
        <dbReference type="ARBA" id="ARBA00022840"/>
    </source>
</evidence>
<comment type="similarity">
    <text evidence="2">Belongs to the ABC transporter superfamily.</text>
</comment>
<evidence type="ECO:0000313" key="8">
    <source>
        <dbReference type="EMBL" id="MBK1838679.1"/>
    </source>
</evidence>
<dbReference type="EMBL" id="JAENHM010000044">
    <property type="protein sequence ID" value="MBK1838679.1"/>
    <property type="molecule type" value="Genomic_DNA"/>
</dbReference>